<evidence type="ECO:0000313" key="2">
    <source>
        <dbReference type="Proteomes" id="UP001576774"/>
    </source>
</evidence>
<comment type="caution">
    <text evidence="1">The sequence shown here is derived from an EMBL/GenBank/DDBJ whole genome shotgun (WGS) entry which is preliminary data.</text>
</comment>
<dbReference type="RefSeq" id="WP_413271341.1">
    <property type="nucleotide sequence ID" value="NZ_JBHFNQ010000117.1"/>
</dbReference>
<name>A0ABV4X6A5_9CYAN</name>
<dbReference type="EMBL" id="JBHFNQ010000117">
    <property type="protein sequence ID" value="MFB2878264.1"/>
    <property type="molecule type" value="Genomic_DNA"/>
</dbReference>
<evidence type="ECO:0000313" key="1">
    <source>
        <dbReference type="EMBL" id="MFB2878264.1"/>
    </source>
</evidence>
<protein>
    <submittedName>
        <fullName evidence="1">Uncharacterized protein</fullName>
    </submittedName>
</protein>
<organism evidence="1 2">
    <name type="scientific">Floridaenema aerugineum BLCC-F46</name>
    <dbReference type="NCBI Taxonomy" id="3153654"/>
    <lineage>
        <taxon>Bacteria</taxon>
        <taxon>Bacillati</taxon>
        <taxon>Cyanobacteriota</taxon>
        <taxon>Cyanophyceae</taxon>
        <taxon>Oscillatoriophycideae</taxon>
        <taxon>Aerosakkonematales</taxon>
        <taxon>Aerosakkonemataceae</taxon>
        <taxon>Floridanema</taxon>
        <taxon>Floridanema aerugineum</taxon>
    </lineage>
</organism>
<proteinExistence type="predicted"/>
<accession>A0ABV4X6A5</accession>
<sequence>MKRINQIDAFDLGRSPLSDEEREKLRRERLQKQKEEGYQLLAELCYLGEYDAAKKIANQNQNWGYEIVGGEVMEKED</sequence>
<dbReference type="Proteomes" id="UP001576774">
    <property type="component" value="Unassembled WGS sequence"/>
</dbReference>
<reference evidence="1 2" key="1">
    <citation type="submission" date="2024-09" db="EMBL/GenBank/DDBJ databases">
        <title>Floridaenema gen nov. (Aerosakkonemataceae, Aerosakkonematales ord. nov., Cyanobacteria) from benthic tropical and subtropical fresh waters, with the description of four new species.</title>
        <authorList>
            <person name="Moretto J.A."/>
            <person name="Berthold D.E."/>
            <person name="Lefler F.W."/>
            <person name="Huang I.-S."/>
            <person name="Laughinghouse H. IV."/>
        </authorList>
    </citation>
    <scope>NUCLEOTIDE SEQUENCE [LARGE SCALE GENOMIC DNA]</scope>
    <source>
        <strain evidence="1 2">BLCC-F46</strain>
    </source>
</reference>
<gene>
    <name evidence="1" type="ORF">ACE1CC_15535</name>
</gene>
<keyword evidence="2" id="KW-1185">Reference proteome</keyword>